<dbReference type="InterPro" id="IPR036909">
    <property type="entry name" value="Cyt_c-like_dom_sf"/>
</dbReference>
<reference evidence="4" key="1">
    <citation type="submission" date="2020-05" db="EMBL/GenBank/DDBJ databases">
        <title>Frigoriglobus tundricola gen. nov., sp. nov., a psychrotolerant cellulolytic planctomycete of the family Gemmataceae with two divergent copies of 16S rRNA gene.</title>
        <authorList>
            <person name="Kulichevskaya I.S."/>
            <person name="Ivanova A.A."/>
            <person name="Naumoff D.G."/>
            <person name="Beletsky A.V."/>
            <person name="Rijpstra W.I.C."/>
            <person name="Sinninghe Damste J.S."/>
            <person name="Mardanov A.V."/>
            <person name="Ravin N.V."/>
            <person name="Dedysh S.N."/>
        </authorList>
    </citation>
    <scope>NUCLEOTIDE SEQUENCE [LARGE SCALE GENOMIC DNA]</scope>
    <source>
        <strain evidence="4">PL17</strain>
    </source>
</reference>
<feature type="domain" description="Cytochrome C Planctomycete-type" evidence="2">
    <location>
        <begin position="58"/>
        <end position="108"/>
    </location>
</feature>
<keyword evidence="1" id="KW-0732">Signal</keyword>
<evidence type="ECO:0000313" key="4">
    <source>
        <dbReference type="Proteomes" id="UP000503447"/>
    </source>
</evidence>
<dbReference type="RefSeq" id="WP_171473711.1">
    <property type="nucleotide sequence ID" value="NZ_CP053452.2"/>
</dbReference>
<evidence type="ECO:0000256" key="1">
    <source>
        <dbReference type="SAM" id="SignalP"/>
    </source>
</evidence>
<sequence>MRWQIVTALLICGVCGVGLAVSADDRKAPTAYTAPVDPKADKAPSFKTDVAPLLKDACAGCHSGAKQKARLDVTSYDSLMKFVKASDPDKSKLYNSLLGKGAKQMPPKNPLAEDQIAVIKAWIAAGAKKD</sequence>
<dbReference type="Gene3D" id="1.10.760.10">
    <property type="entry name" value="Cytochrome c-like domain"/>
    <property type="match status" value="1"/>
</dbReference>
<dbReference type="GO" id="GO:0020037">
    <property type="term" value="F:heme binding"/>
    <property type="evidence" value="ECO:0007669"/>
    <property type="project" value="InterPro"/>
</dbReference>
<name>A0A6M5YX51_9BACT</name>
<feature type="chain" id="PRO_5026655490" description="Cytochrome C Planctomycete-type domain-containing protein" evidence="1">
    <location>
        <begin position="24"/>
        <end position="130"/>
    </location>
</feature>
<evidence type="ECO:0000259" key="2">
    <source>
        <dbReference type="Pfam" id="PF07635"/>
    </source>
</evidence>
<dbReference type="SUPFAM" id="SSF46626">
    <property type="entry name" value="Cytochrome c"/>
    <property type="match status" value="1"/>
</dbReference>
<gene>
    <name evidence="3" type="ORF">FTUN_6154</name>
</gene>
<dbReference type="GO" id="GO:0009055">
    <property type="term" value="F:electron transfer activity"/>
    <property type="evidence" value="ECO:0007669"/>
    <property type="project" value="InterPro"/>
</dbReference>
<dbReference type="KEGG" id="ftj:FTUN_6154"/>
<dbReference type="PANTHER" id="PTHR35889">
    <property type="entry name" value="CYCLOINULO-OLIGOSACCHARIDE FRUCTANOTRANSFERASE-RELATED"/>
    <property type="match status" value="1"/>
</dbReference>
<proteinExistence type="predicted"/>
<feature type="signal peptide" evidence="1">
    <location>
        <begin position="1"/>
        <end position="23"/>
    </location>
</feature>
<accession>A0A6M5YX51</accession>
<keyword evidence="4" id="KW-1185">Reference proteome</keyword>
<dbReference type="Pfam" id="PF07635">
    <property type="entry name" value="PSCyt1"/>
    <property type="match status" value="1"/>
</dbReference>
<organism evidence="3 4">
    <name type="scientific">Frigoriglobus tundricola</name>
    <dbReference type="NCBI Taxonomy" id="2774151"/>
    <lineage>
        <taxon>Bacteria</taxon>
        <taxon>Pseudomonadati</taxon>
        <taxon>Planctomycetota</taxon>
        <taxon>Planctomycetia</taxon>
        <taxon>Gemmatales</taxon>
        <taxon>Gemmataceae</taxon>
        <taxon>Frigoriglobus</taxon>
    </lineage>
</organism>
<dbReference type="InterPro" id="IPR011429">
    <property type="entry name" value="Cyt_c_Planctomycete-type"/>
</dbReference>
<protein>
    <recommendedName>
        <fullName evidence="2">Cytochrome C Planctomycete-type domain-containing protein</fullName>
    </recommendedName>
</protein>
<dbReference type="AlphaFoldDB" id="A0A6M5YX51"/>
<dbReference type="PANTHER" id="PTHR35889:SF3">
    <property type="entry name" value="F-BOX DOMAIN-CONTAINING PROTEIN"/>
    <property type="match status" value="1"/>
</dbReference>
<dbReference type="Proteomes" id="UP000503447">
    <property type="component" value="Chromosome"/>
</dbReference>
<evidence type="ECO:0000313" key="3">
    <source>
        <dbReference type="EMBL" id="QJW98559.1"/>
    </source>
</evidence>
<dbReference type="EMBL" id="CP053452">
    <property type="protein sequence ID" value="QJW98559.1"/>
    <property type="molecule type" value="Genomic_DNA"/>
</dbReference>